<dbReference type="EMBL" id="CP022674">
    <property type="protein sequence ID" value="AXI30171.1"/>
    <property type="molecule type" value="Genomic_DNA"/>
</dbReference>
<sequence length="61" mass="6914">MTTHSSMPLISFLSQVIKESIPFSSYKKQVNSQIDVKQPLIPSLCKRRDVLAFRGMTAEET</sequence>
<gene>
    <name evidence="1" type="ORF">CIB87_14465</name>
</gene>
<protein>
    <submittedName>
        <fullName evidence="1">Uncharacterized protein</fullName>
    </submittedName>
</protein>
<name>A0AA86I813_PRIMG</name>
<evidence type="ECO:0000313" key="2">
    <source>
        <dbReference type="Proteomes" id="UP000253834"/>
    </source>
</evidence>
<reference evidence="1 2" key="1">
    <citation type="submission" date="2017-07" db="EMBL/GenBank/DDBJ databases">
        <title>Isolation and development of strain Bacillus megaterium SR7 for enhanced growth and metabolite production under supercritical carbon dioxide.</title>
        <authorList>
            <person name="Freedman A.J.E."/>
            <person name="Peet K.C."/>
            <person name="Boock J.T."/>
            <person name="Penn K."/>
            <person name="Prather K.L.J."/>
            <person name="Thompson J.R."/>
        </authorList>
    </citation>
    <scope>NUCLEOTIDE SEQUENCE [LARGE SCALE GENOMIC DNA]</scope>
    <source>
        <strain evidence="1 2">SR7</strain>
    </source>
</reference>
<dbReference type="AlphaFoldDB" id="A0AA86I813"/>
<proteinExistence type="predicted"/>
<dbReference type="Proteomes" id="UP000253834">
    <property type="component" value="Chromosome"/>
</dbReference>
<organism evidence="1 2">
    <name type="scientific">Priestia megaterium</name>
    <name type="common">Bacillus megaterium</name>
    <dbReference type="NCBI Taxonomy" id="1404"/>
    <lineage>
        <taxon>Bacteria</taxon>
        <taxon>Bacillati</taxon>
        <taxon>Bacillota</taxon>
        <taxon>Bacilli</taxon>
        <taxon>Bacillales</taxon>
        <taxon>Bacillaceae</taxon>
        <taxon>Priestia</taxon>
    </lineage>
</organism>
<accession>A0AA86I813</accession>
<evidence type="ECO:0000313" key="1">
    <source>
        <dbReference type="EMBL" id="AXI30171.1"/>
    </source>
</evidence>